<dbReference type="Pfam" id="PF13999">
    <property type="entry name" value="MarB"/>
    <property type="match status" value="1"/>
</dbReference>
<evidence type="ECO:0000256" key="1">
    <source>
        <dbReference type="SAM" id="MobiDB-lite"/>
    </source>
</evidence>
<sequence>MKSVTCAAALFLALASGSVLAGSPTTDVCAGDHSTMTVPIEHHDALDISHRSAGSDKSDELGVPYYNLSR</sequence>
<keyword evidence="2" id="KW-0732">Signal</keyword>
<comment type="caution">
    <text evidence="3">The sequence shown here is derived from an EMBL/GenBank/DDBJ whole genome shotgun (WGS) entry which is preliminary data.</text>
</comment>
<organism evidence="3 4">
    <name type="scientific">Cronobacter dublinensis</name>
    <dbReference type="NCBI Taxonomy" id="413497"/>
    <lineage>
        <taxon>Bacteria</taxon>
        <taxon>Pseudomonadati</taxon>
        <taxon>Pseudomonadota</taxon>
        <taxon>Gammaproteobacteria</taxon>
        <taxon>Enterobacterales</taxon>
        <taxon>Enterobacteriaceae</taxon>
        <taxon>Cronobacter</taxon>
    </lineage>
</organism>
<reference evidence="3" key="1">
    <citation type="submission" date="2018-11" db="EMBL/GenBank/DDBJ databases">
        <title>Genomics analysis of Putative Virulence Factors on Adhesion and Cytotoxicity for Cronobacter spp.</title>
        <authorList>
            <person name="Cui J."/>
        </authorList>
    </citation>
    <scope>NUCLEOTIDE SEQUENCE</scope>
    <source>
        <strain evidence="3">SD69</strain>
    </source>
</reference>
<gene>
    <name evidence="3" type="primary">marB</name>
    <name evidence="3" type="ORF">EHJ13_02885</name>
</gene>
<feature type="region of interest" description="Disordered" evidence="1">
    <location>
        <begin position="50"/>
        <end position="70"/>
    </location>
</feature>
<feature type="signal peptide" evidence="2">
    <location>
        <begin position="1"/>
        <end position="21"/>
    </location>
</feature>
<name>A0A9Q4T3Z6_9ENTR</name>
<proteinExistence type="predicted"/>
<feature type="chain" id="PRO_5040203158" evidence="2">
    <location>
        <begin position="22"/>
        <end position="70"/>
    </location>
</feature>
<feature type="compositionally biased region" description="Basic and acidic residues" evidence="1">
    <location>
        <begin position="50"/>
        <end position="60"/>
    </location>
</feature>
<dbReference type="AlphaFoldDB" id="A0A9Q4T3Z6"/>
<evidence type="ECO:0000313" key="4">
    <source>
        <dbReference type="Proteomes" id="UP000778262"/>
    </source>
</evidence>
<accession>A0A9Q4T3Z6</accession>
<evidence type="ECO:0000313" key="3">
    <source>
        <dbReference type="EMBL" id="NCH86407.1"/>
    </source>
</evidence>
<protein>
    <submittedName>
        <fullName evidence="3">Multiple antibiotic resistance regulatory periplasmic protein MarB</fullName>
    </submittedName>
</protein>
<dbReference type="RefSeq" id="WP_007749008.1">
    <property type="nucleotide sequence ID" value="NZ_CP101591.1"/>
</dbReference>
<dbReference type="InterPro" id="IPR025732">
    <property type="entry name" value="MarB"/>
</dbReference>
<dbReference type="EMBL" id="RPBY01000001">
    <property type="protein sequence ID" value="NCH86407.1"/>
    <property type="molecule type" value="Genomic_DNA"/>
</dbReference>
<dbReference type="Proteomes" id="UP000778262">
    <property type="component" value="Unassembled WGS sequence"/>
</dbReference>
<evidence type="ECO:0000256" key="2">
    <source>
        <dbReference type="SAM" id="SignalP"/>
    </source>
</evidence>